<protein>
    <submittedName>
        <fullName evidence="3">Uncharacterized protein</fullName>
    </submittedName>
</protein>
<sequence length="234" mass="27034">MRPTSWSDVQMFSALLKLRGSFTNSKRRRNLVLWSWIRVYDTLSKKAEIYRINSDGSGLKTFEVNDVGVSVNESSLGYDYSSRRLYWFKKDKTQIQHANIEGGDLITFNINQVSEPRSINVHRQWIYVNNEFSLWRILKETGEFAERILSKPGQDEQERISAAKGYSANLQPIPENRPCAINKGGYEVYCFGVLDDQVGGTRLKLKRVCACNQNQKLQDDKKSCKYDPDWREGA</sequence>
<dbReference type="EnsemblMetazoa" id="XM_031921902">
    <property type="protein sequence ID" value="XP_031777762"/>
    <property type="gene ID" value="LOC103317338"/>
</dbReference>
<dbReference type="RefSeq" id="XP_031777762.1">
    <property type="nucleotide sequence ID" value="XM_031921902.1"/>
</dbReference>
<dbReference type="Proteomes" id="UP000002358">
    <property type="component" value="Chromosome 1"/>
</dbReference>
<dbReference type="Gene3D" id="2.120.10.30">
    <property type="entry name" value="TolB, C-terminal domain"/>
    <property type="match status" value="1"/>
</dbReference>
<dbReference type="GeneID" id="103317338"/>
<dbReference type="KEGG" id="nvi:103317338"/>
<reference evidence="3" key="1">
    <citation type="submission" date="2021-01" db="UniProtKB">
        <authorList>
            <consortium name="EnsemblMetazoa"/>
        </authorList>
    </citation>
    <scope>IDENTIFICATION</scope>
</reference>
<dbReference type="InParanoid" id="A0A7M7T6I0"/>
<dbReference type="SUPFAM" id="SSF63825">
    <property type="entry name" value="YWTD domain"/>
    <property type="match status" value="1"/>
</dbReference>
<evidence type="ECO:0000313" key="3">
    <source>
        <dbReference type="EnsemblMetazoa" id="XP_031777762"/>
    </source>
</evidence>
<keyword evidence="4" id="KW-1185">Reference proteome</keyword>
<name>A0A7M7T6I0_NASVI</name>
<dbReference type="InterPro" id="IPR011042">
    <property type="entry name" value="6-blade_b-propeller_TolB-like"/>
</dbReference>
<dbReference type="SMR" id="A0A7M7T6I0"/>
<evidence type="ECO:0000256" key="2">
    <source>
        <dbReference type="ARBA" id="ARBA00022737"/>
    </source>
</evidence>
<proteinExistence type="predicted"/>
<organism evidence="3 4">
    <name type="scientific">Nasonia vitripennis</name>
    <name type="common">Parasitic wasp</name>
    <dbReference type="NCBI Taxonomy" id="7425"/>
    <lineage>
        <taxon>Eukaryota</taxon>
        <taxon>Metazoa</taxon>
        <taxon>Ecdysozoa</taxon>
        <taxon>Arthropoda</taxon>
        <taxon>Hexapoda</taxon>
        <taxon>Insecta</taxon>
        <taxon>Pterygota</taxon>
        <taxon>Neoptera</taxon>
        <taxon>Endopterygota</taxon>
        <taxon>Hymenoptera</taxon>
        <taxon>Apocrita</taxon>
        <taxon>Proctotrupomorpha</taxon>
        <taxon>Chalcidoidea</taxon>
        <taxon>Pteromalidae</taxon>
        <taxon>Pteromalinae</taxon>
        <taxon>Nasonia</taxon>
    </lineage>
</organism>
<accession>A0A7M7T6I0</accession>
<dbReference type="InterPro" id="IPR050778">
    <property type="entry name" value="Cueball_EGF_LRP_Nidogen"/>
</dbReference>
<evidence type="ECO:0000256" key="1">
    <source>
        <dbReference type="ARBA" id="ARBA00022536"/>
    </source>
</evidence>
<keyword evidence="1" id="KW-0245">EGF-like domain</keyword>
<evidence type="ECO:0000313" key="4">
    <source>
        <dbReference type="Proteomes" id="UP000002358"/>
    </source>
</evidence>
<dbReference type="PANTHER" id="PTHR46513">
    <property type="entry name" value="VITELLOGENIN RECEPTOR-LIKE PROTEIN-RELATED-RELATED"/>
    <property type="match status" value="1"/>
</dbReference>
<keyword evidence="2" id="KW-0677">Repeat</keyword>
<dbReference type="AlphaFoldDB" id="A0A7M7T6I0"/>